<dbReference type="GeneID" id="34463207"/>
<proteinExistence type="predicted"/>
<protein>
    <submittedName>
        <fullName evidence="1">Uncharacterized protein</fullName>
    </submittedName>
</protein>
<dbReference type="OrthoDB" id="3783360at2759"/>
<dbReference type="RefSeq" id="XP_022399975.1">
    <property type="nucleotide sequence ID" value="XM_022546946.1"/>
</dbReference>
<reference evidence="2" key="1">
    <citation type="journal article" date="2017" name="Genome Biol.">
        <title>Comparative genomics reveals high biological diversity and specific adaptations in the industrially and medically important fungal genus Aspergillus.</title>
        <authorList>
            <person name="de Vries R.P."/>
            <person name="Riley R."/>
            <person name="Wiebenga A."/>
            <person name="Aguilar-Osorio G."/>
            <person name="Amillis S."/>
            <person name="Uchima C.A."/>
            <person name="Anderluh G."/>
            <person name="Asadollahi M."/>
            <person name="Askin M."/>
            <person name="Barry K."/>
            <person name="Battaglia E."/>
            <person name="Bayram O."/>
            <person name="Benocci T."/>
            <person name="Braus-Stromeyer S.A."/>
            <person name="Caldana C."/>
            <person name="Canovas D."/>
            <person name="Cerqueira G.C."/>
            <person name="Chen F."/>
            <person name="Chen W."/>
            <person name="Choi C."/>
            <person name="Clum A."/>
            <person name="Dos Santos R.A."/>
            <person name="Damasio A.R."/>
            <person name="Diallinas G."/>
            <person name="Emri T."/>
            <person name="Fekete E."/>
            <person name="Flipphi M."/>
            <person name="Freyberg S."/>
            <person name="Gallo A."/>
            <person name="Gournas C."/>
            <person name="Habgood R."/>
            <person name="Hainaut M."/>
            <person name="Harispe M.L."/>
            <person name="Henrissat B."/>
            <person name="Hilden K.S."/>
            <person name="Hope R."/>
            <person name="Hossain A."/>
            <person name="Karabika E."/>
            <person name="Karaffa L."/>
            <person name="Karanyi Z."/>
            <person name="Krasevec N."/>
            <person name="Kuo A."/>
            <person name="Kusch H."/>
            <person name="LaButti K."/>
            <person name="Lagendijk E.L."/>
            <person name="Lapidus A."/>
            <person name="Levasseur A."/>
            <person name="Lindquist E."/>
            <person name="Lipzen A."/>
            <person name="Logrieco A.F."/>
            <person name="MacCabe A."/>
            <person name="Maekelae M.R."/>
            <person name="Malavazi I."/>
            <person name="Melin P."/>
            <person name="Meyer V."/>
            <person name="Mielnichuk N."/>
            <person name="Miskei M."/>
            <person name="Molnar A.P."/>
            <person name="Mule G."/>
            <person name="Ngan C.Y."/>
            <person name="Orejas M."/>
            <person name="Orosz E."/>
            <person name="Ouedraogo J.P."/>
            <person name="Overkamp K.M."/>
            <person name="Park H.-S."/>
            <person name="Perrone G."/>
            <person name="Piumi F."/>
            <person name="Punt P.J."/>
            <person name="Ram A.F."/>
            <person name="Ramon A."/>
            <person name="Rauscher S."/>
            <person name="Record E."/>
            <person name="Riano-Pachon D.M."/>
            <person name="Robert V."/>
            <person name="Roehrig J."/>
            <person name="Ruller R."/>
            <person name="Salamov A."/>
            <person name="Salih N.S."/>
            <person name="Samson R.A."/>
            <person name="Sandor E."/>
            <person name="Sanguinetti M."/>
            <person name="Schuetze T."/>
            <person name="Sepcic K."/>
            <person name="Shelest E."/>
            <person name="Sherlock G."/>
            <person name="Sophianopoulou V."/>
            <person name="Squina F.M."/>
            <person name="Sun H."/>
            <person name="Susca A."/>
            <person name="Todd R.B."/>
            <person name="Tsang A."/>
            <person name="Unkles S.E."/>
            <person name="van de Wiele N."/>
            <person name="van Rossen-Uffink D."/>
            <person name="Oliveira J.V."/>
            <person name="Vesth T.C."/>
            <person name="Visser J."/>
            <person name="Yu J.-H."/>
            <person name="Zhou M."/>
            <person name="Andersen M.R."/>
            <person name="Archer D.B."/>
            <person name="Baker S.E."/>
            <person name="Benoit I."/>
            <person name="Brakhage A.A."/>
            <person name="Braus G.H."/>
            <person name="Fischer R."/>
            <person name="Frisvad J.C."/>
            <person name="Goldman G.H."/>
            <person name="Houbraken J."/>
            <person name="Oakley B."/>
            <person name="Pocsi I."/>
            <person name="Scazzocchio C."/>
            <person name="Seiboth B."/>
            <person name="vanKuyk P.A."/>
            <person name="Wortman J."/>
            <person name="Dyer P.S."/>
            <person name="Grigoriev I.V."/>
        </authorList>
    </citation>
    <scope>NUCLEOTIDE SEQUENCE [LARGE SCALE GENOMIC DNA]</scope>
    <source>
        <strain evidence="2">CBS 516.65</strain>
    </source>
</reference>
<evidence type="ECO:0000313" key="1">
    <source>
        <dbReference type="EMBL" id="OJJ83277.1"/>
    </source>
</evidence>
<dbReference type="EMBL" id="KV878900">
    <property type="protein sequence ID" value="OJJ83277.1"/>
    <property type="molecule type" value="Genomic_DNA"/>
</dbReference>
<name>A0A1L9VH72_ASPGL</name>
<dbReference type="AlphaFoldDB" id="A0A1L9VH72"/>
<dbReference type="Proteomes" id="UP000184300">
    <property type="component" value="Unassembled WGS sequence"/>
</dbReference>
<keyword evidence="2" id="KW-1185">Reference proteome</keyword>
<organism evidence="1 2">
    <name type="scientific">Aspergillus glaucus CBS 516.65</name>
    <dbReference type="NCBI Taxonomy" id="1160497"/>
    <lineage>
        <taxon>Eukaryota</taxon>
        <taxon>Fungi</taxon>
        <taxon>Dikarya</taxon>
        <taxon>Ascomycota</taxon>
        <taxon>Pezizomycotina</taxon>
        <taxon>Eurotiomycetes</taxon>
        <taxon>Eurotiomycetidae</taxon>
        <taxon>Eurotiales</taxon>
        <taxon>Aspergillaceae</taxon>
        <taxon>Aspergillus</taxon>
        <taxon>Aspergillus subgen. Aspergillus</taxon>
    </lineage>
</organism>
<dbReference type="VEuPathDB" id="FungiDB:ASPGLDRAFT_48683"/>
<gene>
    <name evidence="1" type="ORF">ASPGLDRAFT_48683</name>
</gene>
<sequence length="97" mass="11071">MSGNYNPVDTYITQSELIGLWKPLTVPPSYFDGCDRHPMNWIAPEKEERRLFCFGCEAIKFVKGLGTTIWTTSGDGEMVLPPGVEVWIRYGKSKIIW</sequence>
<accession>A0A1L9VH72</accession>
<evidence type="ECO:0000313" key="2">
    <source>
        <dbReference type="Proteomes" id="UP000184300"/>
    </source>
</evidence>